<keyword evidence="1" id="KW-0732">Signal</keyword>
<dbReference type="Proteomes" id="UP001210126">
    <property type="component" value="Unassembled WGS sequence"/>
</dbReference>
<feature type="chain" id="PRO_5043136253" evidence="1">
    <location>
        <begin position="25"/>
        <end position="382"/>
    </location>
</feature>
<dbReference type="InterPro" id="IPR004843">
    <property type="entry name" value="Calcineurin-like_PHP"/>
</dbReference>
<accession>A0A173VV81</accession>
<proteinExistence type="predicted"/>
<dbReference type="SUPFAM" id="SSF56300">
    <property type="entry name" value="Metallo-dependent phosphatases"/>
    <property type="match status" value="1"/>
</dbReference>
<sequence length="382" mass="43712">MNSIQCRILVFLVLLTSCFSPVCGKDKKPRQAIEKLSIDGPYLLKADDGSMRAISVDGKGRLLDKHYKSIPTSFSFEVFSDNGERLFPVTIHSVSRPKWKDVQPEKTFVLSDPHANWSCFASLLKAGKVIDADYNWIFGTNQLVIIGDVFDRGVDVLPIYWLIYKLEKEAEDAGGKVTFLIGNHETMVLGNDLRYTKKKYTQLADTLGMTYPELWQKSELGHWLKTRNSIQVVGDNLFVHAGLSKEFLDRNYDIPTVNEIVSDGLFLTKKERNADKGSDLSFMFATYGPIWYRGMVRSADKYHPLDRDDLRKILEKYNVNRIFVGHTIFDDITTFYHYKVIAVNVDNQENKEKERGRGVMIEKDGSMFVVYDSGKQEPLLTE</sequence>
<dbReference type="Pfam" id="PF00149">
    <property type="entry name" value="Metallophos"/>
    <property type="match status" value="1"/>
</dbReference>
<dbReference type="EMBL" id="JAQMPJ010000019">
    <property type="protein sequence ID" value="MDB9006659.1"/>
    <property type="molecule type" value="Genomic_DNA"/>
</dbReference>
<dbReference type="EMBL" id="CYXP01000009">
    <property type="protein sequence ID" value="CUN30670.1"/>
    <property type="molecule type" value="Genomic_DNA"/>
</dbReference>
<dbReference type="RefSeq" id="WP_057319877.1">
    <property type="nucleotide sequence ID" value="NZ_CYXP01000009.1"/>
</dbReference>
<reference evidence="3 5" key="1">
    <citation type="submission" date="2015-09" db="EMBL/GenBank/DDBJ databases">
        <authorList>
            <consortium name="Pathogen Informatics"/>
        </authorList>
    </citation>
    <scope>NUCLEOTIDE SEQUENCE [LARGE SCALE GENOMIC DNA]</scope>
    <source>
        <strain evidence="3 5">2789STDY5608872</strain>
    </source>
</reference>
<dbReference type="PANTHER" id="PTHR46546:SF4">
    <property type="entry name" value="SHEWANELLA-LIKE PROTEIN PHOSPHATASE 1"/>
    <property type="match status" value="1"/>
</dbReference>
<dbReference type="AlphaFoldDB" id="A0A173VV81"/>
<dbReference type="PANTHER" id="PTHR46546">
    <property type="entry name" value="SHEWANELLA-LIKE PROTEIN PHOSPHATASE 1"/>
    <property type="match status" value="1"/>
</dbReference>
<dbReference type="InterPro" id="IPR029052">
    <property type="entry name" value="Metallo-depent_PP-like"/>
</dbReference>
<feature type="domain" description="Calcineurin-like phosphoesterase" evidence="2">
    <location>
        <begin position="108"/>
        <end position="327"/>
    </location>
</feature>
<organism evidence="3 5">
    <name type="scientific">Parabacteroides distasonis</name>
    <dbReference type="NCBI Taxonomy" id="823"/>
    <lineage>
        <taxon>Bacteria</taxon>
        <taxon>Pseudomonadati</taxon>
        <taxon>Bacteroidota</taxon>
        <taxon>Bacteroidia</taxon>
        <taxon>Bacteroidales</taxon>
        <taxon>Tannerellaceae</taxon>
        <taxon>Parabacteroides</taxon>
    </lineage>
</organism>
<evidence type="ECO:0000259" key="2">
    <source>
        <dbReference type="Pfam" id="PF00149"/>
    </source>
</evidence>
<evidence type="ECO:0000256" key="1">
    <source>
        <dbReference type="SAM" id="SignalP"/>
    </source>
</evidence>
<reference evidence="4" key="2">
    <citation type="submission" date="2023-01" db="EMBL/GenBank/DDBJ databases">
        <title>Human gut microbiome strain richness.</title>
        <authorList>
            <person name="Chen-Liaw A."/>
        </authorList>
    </citation>
    <scope>NUCLEOTIDE SEQUENCE</scope>
    <source>
        <strain evidence="4">RTP21484st1_E5_RTP21484_190118</strain>
    </source>
</reference>
<gene>
    <name evidence="3" type="ORF">ERS852429_03613</name>
    <name evidence="4" type="ORF">PN599_16820</name>
</gene>
<dbReference type="PROSITE" id="PS51257">
    <property type="entry name" value="PROKAR_LIPOPROTEIN"/>
    <property type="match status" value="1"/>
</dbReference>
<dbReference type="GO" id="GO:0016787">
    <property type="term" value="F:hydrolase activity"/>
    <property type="evidence" value="ECO:0007669"/>
    <property type="project" value="InterPro"/>
</dbReference>
<name>A0A173VV81_PARDI</name>
<protein>
    <submittedName>
        <fullName evidence="3">Calcineurin-like phosphoesterase</fullName>
    </submittedName>
    <submittedName>
        <fullName evidence="4">Metallophosphoesterase</fullName>
    </submittedName>
</protein>
<dbReference type="Proteomes" id="UP000095591">
    <property type="component" value="Unassembled WGS sequence"/>
</dbReference>
<evidence type="ECO:0000313" key="4">
    <source>
        <dbReference type="EMBL" id="MDB9006659.1"/>
    </source>
</evidence>
<evidence type="ECO:0000313" key="3">
    <source>
        <dbReference type="EMBL" id="CUN30670.1"/>
    </source>
</evidence>
<evidence type="ECO:0000313" key="5">
    <source>
        <dbReference type="Proteomes" id="UP000095591"/>
    </source>
</evidence>
<dbReference type="Gene3D" id="3.60.21.10">
    <property type="match status" value="1"/>
</dbReference>
<feature type="signal peptide" evidence="1">
    <location>
        <begin position="1"/>
        <end position="24"/>
    </location>
</feature>